<evidence type="ECO:0000256" key="6">
    <source>
        <dbReference type="ARBA" id="ARBA00022729"/>
    </source>
</evidence>
<dbReference type="STRING" id="411684.HPDFL43_16226"/>
<dbReference type="GO" id="GO:0042597">
    <property type="term" value="C:periplasmic space"/>
    <property type="evidence" value="ECO:0007669"/>
    <property type="project" value="UniProtKB-SubCell"/>
</dbReference>
<reference evidence="14 15" key="1">
    <citation type="submission" date="2007-10" db="EMBL/GenBank/DDBJ databases">
        <authorList>
            <person name="Wagner-Dobler I."/>
            <person name="Ferriera S."/>
            <person name="Johnson J."/>
            <person name="Kravitz S."/>
            <person name="Beeson K."/>
            <person name="Sutton G."/>
            <person name="Rogers Y.-H."/>
            <person name="Friedman R."/>
            <person name="Frazier M."/>
            <person name="Venter J.C."/>
        </authorList>
    </citation>
    <scope>NUCLEOTIDE SEQUENCE [LARGE SCALE GENOMIC DNA]</scope>
    <source>
        <strain evidence="14 15">DFL-43</strain>
    </source>
</reference>
<keyword evidence="8" id="KW-0862">Zinc</keyword>
<dbReference type="InterPro" id="IPR035520">
    <property type="entry name" value="ZnuA"/>
</dbReference>
<evidence type="ECO:0000256" key="9">
    <source>
        <dbReference type="ARBA" id="ARBA00022906"/>
    </source>
</evidence>
<keyword evidence="6 13" id="KW-0732">Signal</keyword>
<keyword evidence="4" id="KW-0813">Transport</keyword>
<sequence>MCKARAILLASTLLAASVISAHAEVNVVASIKPVHSLVAAVMEGVGEPGLIVDGAGSPHNYALKPSQAQMLESADVVFWIGHELEAFLEKPLETIAANAKSIELINGHDLVKLGFREGGAFERHDHGDEDGHEDHAEAGHEHDHEEKAEAHGHDHDHDHDHETAAHEDDHDEHAHGEYDAHIWLDPINAKAMVHEIEEALASADPANAAKYEANAEAVSARLDTLITEVSAKLEPVKGKGFIVFHDAYHYFENRFGVTAAGSITVSPEVMPGAERVTEIRAKVQELGAACVFAEPQFEPKLVSTVIEGTAAKSGIIDPLGAELADGPDLYFEVIENMADSIKTCLSEAS</sequence>
<dbReference type="SUPFAM" id="SSF53807">
    <property type="entry name" value="Helical backbone' metal receptor"/>
    <property type="match status" value="1"/>
</dbReference>
<feature type="chain" id="PRO_5002734384" description="High-affinity zinc uptake system protein ZnuA" evidence="13">
    <location>
        <begin position="24"/>
        <end position="349"/>
    </location>
</feature>
<dbReference type="Gene3D" id="3.40.50.1980">
    <property type="entry name" value="Nitrogenase molybdenum iron protein domain"/>
    <property type="match status" value="3"/>
</dbReference>
<dbReference type="AlphaFoldDB" id="A9D7A4"/>
<protein>
    <recommendedName>
        <fullName evidence="3">High-affinity zinc uptake system protein ZnuA</fullName>
    </recommendedName>
</protein>
<dbReference type="HOGENOM" id="CLU_016838_1_2_5"/>
<evidence type="ECO:0000256" key="10">
    <source>
        <dbReference type="ARBA" id="ARBA00023065"/>
    </source>
</evidence>
<evidence type="ECO:0000256" key="11">
    <source>
        <dbReference type="ARBA" id="ARBA00023157"/>
    </source>
</evidence>
<dbReference type="eggNOG" id="COG4531">
    <property type="taxonomic scope" value="Bacteria"/>
</dbReference>
<dbReference type="InterPro" id="IPR006127">
    <property type="entry name" value="ZnuA-like"/>
</dbReference>
<evidence type="ECO:0000256" key="5">
    <source>
        <dbReference type="ARBA" id="ARBA00022723"/>
    </source>
</evidence>
<comment type="similarity">
    <text evidence="2">Belongs to the bacterial solute-binding protein 9 family.</text>
</comment>
<organism evidence="14 15">
    <name type="scientific">Hoeflea phototrophica (strain DSM 17068 / NCIMB 14078 / DFL-43)</name>
    <dbReference type="NCBI Taxonomy" id="411684"/>
    <lineage>
        <taxon>Bacteria</taxon>
        <taxon>Pseudomonadati</taxon>
        <taxon>Pseudomonadota</taxon>
        <taxon>Alphaproteobacteria</taxon>
        <taxon>Hyphomicrobiales</taxon>
        <taxon>Rhizobiaceae</taxon>
        <taxon>Hoeflea</taxon>
    </lineage>
</organism>
<dbReference type="RefSeq" id="WP_007198999.1">
    <property type="nucleotide sequence ID" value="NZ_CM002917.1"/>
</dbReference>
<comment type="subcellular location">
    <subcellularLocation>
        <location evidence="1">Periplasm</location>
    </subcellularLocation>
</comment>
<keyword evidence="9" id="KW-0864">Zinc transport</keyword>
<accession>A9D7A4</accession>
<keyword evidence="5" id="KW-0479">Metal-binding</keyword>
<feature type="region of interest" description="Disordered" evidence="12">
    <location>
        <begin position="121"/>
        <end position="173"/>
    </location>
</feature>
<proteinExistence type="inferred from homology"/>
<comment type="caution">
    <text evidence="14">The sequence shown here is derived from an EMBL/GenBank/DDBJ whole genome shotgun (WGS) entry which is preliminary data.</text>
</comment>
<name>A9D7A4_HOEPD</name>
<dbReference type="CDD" id="cd01019">
    <property type="entry name" value="ZnuA"/>
    <property type="match status" value="1"/>
</dbReference>
<dbReference type="Proteomes" id="UP000004291">
    <property type="component" value="Chromosome"/>
</dbReference>
<dbReference type="GO" id="GO:0006829">
    <property type="term" value="P:zinc ion transport"/>
    <property type="evidence" value="ECO:0007669"/>
    <property type="project" value="UniProtKB-KW"/>
</dbReference>
<evidence type="ECO:0000256" key="3">
    <source>
        <dbReference type="ARBA" id="ARBA00015915"/>
    </source>
</evidence>
<evidence type="ECO:0000313" key="14">
    <source>
        <dbReference type="EMBL" id="EDQ33039.1"/>
    </source>
</evidence>
<dbReference type="InterPro" id="IPR050492">
    <property type="entry name" value="Bact_metal-bind_prot9"/>
</dbReference>
<dbReference type="OrthoDB" id="7346865at2"/>
<dbReference type="EMBL" id="ABIA03000004">
    <property type="protein sequence ID" value="EDQ33039.1"/>
    <property type="molecule type" value="Genomic_DNA"/>
</dbReference>
<dbReference type="Pfam" id="PF01297">
    <property type="entry name" value="ZnuA"/>
    <property type="match status" value="1"/>
</dbReference>
<evidence type="ECO:0000256" key="12">
    <source>
        <dbReference type="SAM" id="MobiDB-lite"/>
    </source>
</evidence>
<evidence type="ECO:0000256" key="13">
    <source>
        <dbReference type="SAM" id="SignalP"/>
    </source>
</evidence>
<gene>
    <name evidence="14" type="ORF">HPDFL43_16226</name>
</gene>
<evidence type="ECO:0000256" key="2">
    <source>
        <dbReference type="ARBA" id="ARBA00011028"/>
    </source>
</evidence>
<evidence type="ECO:0000256" key="8">
    <source>
        <dbReference type="ARBA" id="ARBA00022833"/>
    </source>
</evidence>
<evidence type="ECO:0000256" key="1">
    <source>
        <dbReference type="ARBA" id="ARBA00004418"/>
    </source>
</evidence>
<dbReference type="GO" id="GO:0046872">
    <property type="term" value="F:metal ion binding"/>
    <property type="evidence" value="ECO:0007669"/>
    <property type="project" value="UniProtKB-KW"/>
</dbReference>
<feature type="signal peptide" evidence="13">
    <location>
        <begin position="1"/>
        <end position="23"/>
    </location>
</feature>
<evidence type="ECO:0000256" key="7">
    <source>
        <dbReference type="ARBA" id="ARBA00022764"/>
    </source>
</evidence>
<dbReference type="PANTHER" id="PTHR42953">
    <property type="entry name" value="HIGH-AFFINITY ZINC UPTAKE SYSTEM PROTEIN ZNUA-RELATED"/>
    <property type="match status" value="1"/>
</dbReference>
<evidence type="ECO:0000313" key="15">
    <source>
        <dbReference type="Proteomes" id="UP000004291"/>
    </source>
</evidence>
<keyword evidence="11" id="KW-1015">Disulfide bond</keyword>
<keyword evidence="10" id="KW-0406">Ion transport</keyword>
<evidence type="ECO:0000256" key="4">
    <source>
        <dbReference type="ARBA" id="ARBA00022448"/>
    </source>
</evidence>
<dbReference type="PANTHER" id="PTHR42953:SF3">
    <property type="entry name" value="HIGH-AFFINITY ZINC UPTAKE SYSTEM PROTEIN ZNUA"/>
    <property type="match status" value="1"/>
</dbReference>
<dbReference type="NCBIfam" id="NF007091">
    <property type="entry name" value="PRK09545.1"/>
    <property type="match status" value="1"/>
</dbReference>
<keyword evidence="15" id="KW-1185">Reference proteome</keyword>
<keyword evidence="7" id="KW-0574">Periplasm</keyword>
<reference evidence="14 15" key="2">
    <citation type="submission" date="2012-06" db="EMBL/GenBank/DDBJ databases">
        <authorList>
            <person name="Fiebig A."/>
        </authorList>
    </citation>
    <scope>NUCLEOTIDE SEQUENCE [LARGE SCALE GENOMIC DNA]</scope>
    <source>
        <strain evidence="14 15">DFL-43</strain>
    </source>
</reference>